<dbReference type="Proteomes" id="UP000184047">
    <property type="component" value="Unassembled WGS sequence"/>
</dbReference>
<name>A0A1M5WS41_9FLAO</name>
<keyword evidence="2" id="KW-1185">Reference proteome</keyword>
<reference evidence="2" key="1">
    <citation type="submission" date="2016-11" db="EMBL/GenBank/DDBJ databases">
        <authorList>
            <person name="Varghese N."/>
            <person name="Submissions S."/>
        </authorList>
    </citation>
    <scope>NUCLEOTIDE SEQUENCE [LARGE SCALE GENOMIC DNA]</scope>
    <source>
        <strain evidence="2">DSM 19055</strain>
    </source>
</reference>
<gene>
    <name evidence="1" type="ORF">SAMN05421866_4206</name>
</gene>
<protein>
    <submittedName>
        <fullName evidence="1">Uncharacterized protein</fullName>
    </submittedName>
</protein>
<dbReference type="AlphaFoldDB" id="A0A1M5WS41"/>
<dbReference type="RefSeq" id="WP_073066552.1">
    <property type="nucleotide sequence ID" value="NZ_FQWT01000008.1"/>
</dbReference>
<organism evidence="1 2">
    <name type="scientific">Chryseobacterium oranimense</name>
    <dbReference type="NCBI Taxonomy" id="421058"/>
    <lineage>
        <taxon>Bacteria</taxon>
        <taxon>Pseudomonadati</taxon>
        <taxon>Bacteroidota</taxon>
        <taxon>Flavobacteriia</taxon>
        <taxon>Flavobacteriales</taxon>
        <taxon>Weeksellaceae</taxon>
        <taxon>Chryseobacterium group</taxon>
        <taxon>Chryseobacterium</taxon>
    </lineage>
</organism>
<dbReference type="STRING" id="421058.SAMN05421866_4206"/>
<accession>A0A1M5WS41</accession>
<evidence type="ECO:0000313" key="2">
    <source>
        <dbReference type="Proteomes" id="UP000184047"/>
    </source>
</evidence>
<proteinExistence type="predicted"/>
<dbReference type="EMBL" id="FQWT01000008">
    <property type="protein sequence ID" value="SHH90202.1"/>
    <property type="molecule type" value="Genomic_DNA"/>
</dbReference>
<evidence type="ECO:0000313" key="1">
    <source>
        <dbReference type="EMBL" id="SHH90202.1"/>
    </source>
</evidence>
<sequence length="87" mass="10165">MKKTIELQVDFWQKVKYSGTIKVTEDQAEQLKDEDGGDIDQYIRVDGELVSNPLWDILQEVTTESNVFDWGDELTDLEVNEFYESED</sequence>